<accession>A0A1H8VJ20</accession>
<evidence type="ECO:0000256" key="4">
    <source>
        <dbReference type="ARBA" id="ARBA00022692"/>
    </source>
</evidence>
<feature type="transmembrane region" description="Helical" evidence="7">
    <location>
        <begin position="101"/>
        <end position="122"/>
    </location>
</feature>
<organism evidence="9 10">
    <name type="scientific">Amycolatopsis saalfeldensis</name>
    <dbReference type="NCBI Taxonomy" id="394193"/>
    <lineage>
        <taxon>Bacteria</taxon>
        <taxon>Bacillati</taxon>
        <taxon>Actinomycetota</taxon>
        <taxon>Actinomycetes</taxon>
        <taxon>Pseudonocardiales</taxon>
        <taxon>Pseudonocardiaceae</taxon>
        <taxon>Amycolatopsis</taxon>
    </lineage>
</organism>
<feature type="transmembrane region" description="Helical" evidence="7">
    <location>
        <begin position="12"/>
        <end position="29"/>
    </location>
</feature>
<evidence type="ECO:0000256" key="1">
    <source>
        <dbReference type="ARBA" id="ARBA00004651"/>
    </source>
</evidence>
<evidence type="ECO:0000259" key="8">
    <source>
        <dbReference type="PROSITE" id="PS50928"/>
    </source>
</evidence>
<keyword evidence="6 7" id="KW-0472">Membrane</keyword>
<dbReference type="InterPro" id="IPR000515">
    <property type="entry name" value="MetI-like"/>
</dbReference>
<dbReference type="InterPro" id="IPR045621">
    <property type="entry name" value="BPD_transp_1_N"/>
</dbReference>
<evidence type="ECO:0000256" key="2">
    <source>
        <dbReference type="ARBA" id="ARBA00022448"/>
    </source>
</evidence>
<keyword evidence="5 7" id="KW-1133">Transmembrane helix</keyword>
<dbReference type="AlphaFoldDB" id="A0A1H8VJ20"/>
<dbReference type="PANTHER" id="PTHR43163:SF6">
    <property type="entry name" value="DIPEPTIDE TRANSPORT SYSTEM PERMEASE PROTEIN DPPB-RELATED"/>
    <property type="match status" value="1"/>
</dbReference>
<reference evidence="9 10" key="1">
    <citation type="submission" date="2016-10" db="EMBL/GenBank/DDBJ databases">
        <authorList>
            <person name="de Groot N.N."/>
        </authorList>
    </citation>
    <scope>NUCLEOTIDE SEQUENCE [LARGE SCALE GENOMIC DNA]</scope>
    <source>
        <strain evidence="9 10">DSM 44993</strain>
    </source>
</reference>
<keyword evidence="4 7" id="KW-0812">Transmembrane</keyword>
<dbReference type="EMBL" id="FOEF01000004">
    <property type="protein sequence ID" value="SEP15369.1"/>
    <property type="molecule type" value="Genomic_DNA"/>
</dbReference>
<comment type="subcellular location">
    <subcellularLocation>
        <location evidence="1 7">Cell membrane</location>
        <topology evidence="1 7">Multi-pass membrane protein</topology>
    </subcellularLocation>
</comment>
<dbReference type="GO" id="GO:0071916">
    <property type="term" value="F:dipeptide transmembrane transporter activity"/>
    <property type="evidence" value="ECO:0007669"/>
    <property type="project" value="TreeGrafter"/>
</dbReference>
<dbReference type="Gene3D" id="1.10.3720.10">
    <property type="entry name" value="MetI-like"/>
    <property type="match status" value="1"/>
</dbReference>
<feature type="transmembrane region" description="Helical" evidence="7">
    <location>
        <begin position="177"/>
        <end position="194"/>
    </location>
</feature>
<name>A0A1H8VJ20_9PSEU</name>
<evidence type="ECO:0000256" key="3">
    <source>
        <dbReference type="ARBA" id="ARBA00022475"/>
    </source>
</evidence>
<feature type="domain" description="ABC transmembrane type-1" evidence="8">
    <location>
        <begin position="95"/>
        <end position="297"/>
    </location>
</feature>
<evidence type="ECO:0000256" key="6">
    <source>
        <dbReference type="ARBA" id="ARBA00023136"/>
    </source>
</evidence>
<dbReference type="InterPro" id="IPR035906">
    <property type="entry name" value="MetI-like_sf"/>
</dbReference>
<evidence type="ECO:0000313" key="10">
    <source>
        <dbReference type="Proteomes" id="UP000198582"/>
    </source>
</evidence>
<dbReference type="Pfam" id="PF00528">
    <property type="entry name" value="BPD_transp_1"/>
    <property type="match status" value="1"/>
</dbReference>
<comment type="similarity">
    <text evidence="7">Belongs to the binding-protein-dependent transport system permease family.</text>
</comment>
<dbReference type="RefSeq" id="WP_091616552.1">
    <property type="nucleotide sequence ID" value="NZ_FOEF01000004.1"/>
</dbReference>
<dbReference type="SUPFAM" id="SSF161098">
    <property type="entry name" value="MetI-like"/>
    <property type="match status" value="1"/>
</dbReference>
<dbReference type="CDD" id="cd06261">
    <property type="entry name" value="TM_PBP2"/>
    <property type="match status" value="1"/>
</dbReference>
<dbReference type="PROSITE" id="PS50928">
    <property type="entry name" value="ABC_TM1"/>
    <property type="match status" value="1"/>
</dbReference>
<evidence type="ECO:0000256" key="7">
    <source>
        <dbReference type="RuleBase" id="RU363032"/>
    </source>
</evidence>
<keyword evidence="2 7" id="KW-0813">Transport</keyword>
<evidence type="ECO:0000313" key="9">
    <source>
        <dbReference type="EMBL" id="SEP15369.1"/>
    </source>
</evidence>
<feature type="transmembrane region" description="Helical" evidence="7">
    <location>
        <begin position="278"/>
        <end position="304"/>
    </location>
</feature>
<dbReference type="Pfam" id="PF19300">
    <property type="entry name" value="BPD_transp_1_N"/>
    <property type="match status" value="1"/>
</dbReference>
<feature type="transmembrane region" description="Helical" evidence="7">
    <location>
        <begin position="134"/>
        <end position="157"/>
    </location>
</feature>
<dbReference type="STRING" id="394193.SAMN04489732_10491"/>
<dbReference type="PANTHER" id="PTHR43163">
    <property type="entry name" value="DIPEPTIDE TRANSPORT SYSTEM PERMEASE PROTEIN DPPB-RELATED"/>
    <property type="match status" value="1"/>
</dbReference>
<dbReference type="OrthoDB" id="9778910at2"/>
<proteinExistence type="inferred from homology"/>
<evidence type="ECO:0000256" key="5">
    <source>
        <dbReference type="ARBA" id="ARBA00022989"/>
    </source>
</evidence>
<keyword evidence="3" id="KW-1003">Cell membrane</keyword>
<dbReference type="GO" id="GO:0005886">
    <property type="term" value="C:plasma membrane"/>
    <property type="evidence" value="ECO:0007669"/>
    <property type="project" value="UniProtKB-SubCell"/>
</dbReference>
<keyword evidence="10" id="KW-1185">Reference proteome</keyword>
<gene>
    <name evidence="9" type="ORF">SAMN04489732_10491</name>
</gene>
<feature type="transmembrane region" description="Helical" evidence="7">
    <location>
        <begin position="232"/>
        <end position="258"/>
    </location>
</feature>
<sequence length="312" mass="33048">MKFLARRAAQAMLVVCGVVVLTFLLLHLIPGDPARQILGTHATDAQVAALRQQWGLDRPLTAQFGSFVAGLFTRADTGTSLFYGVPARSLIEPRIGLTVELVVMAGVACVLISVPLAVWAAVAKDRLPDQLIRIIPAVGAGMPAIWLGLLLIILFSVRLHWFPVGGAGPGAWLTSRGLVLPAFTAALAIAPLLIRSLRAELLEVLQSDYIAAARTRSLSETRVLFVHAARNAVVPMVTLLGLNLAYLVGGTVVVEQVFDLNGLGGLMFTAIGDRDFPVVQGIALLLAVVVVVVNLLTEAGAALVDPRLRARA</sequence>
<dbReference type="Proteomes" id="UP000198582">
    <property type="component" value="Unassembled WGS sequence"/>
</dbReference>
<protein>
    <submittedName>
        <fullName evidence="9">Peptide/nickel transport system permease protein</fullName>
    </submittedName>
</protein>